<keyword evidence="2" id="KW-0812">Transmembrane</keyword>
<evidence type="ECO:0000256" key="1">
    <source>
        <dbReference type="SAM" id="MobiDB-lite"/>
    </source>
</evidence>
<proteinExistence type="predicted"/>
<keyword evidence="2" id="KW-0472">Membrane</keyword>
<dbReference type="AlphaFoldDB" id="A0A6P2BNY2"/>
<comment type="caution">
    <text evidence="3">The sequence shown here is derived from an EMBL/GenBank/DDBJ whole genome shotgun (WGS) entry which is preliminary data.</text>
</comment>
<protein>
    <submittedName>
        <fullName evidence="3">Uncharacterized protein</fullName>
    </submittedName>
</protein>
<dbReference type="RefSeq" id="WP_145860349.1">
    <property type="nucleotide sequence ID" value="NZ_RPFW01000008.1"/>
</dbReference>
<feature type="region of interest" description="Disordered" evidence="1">
    <location>
        <begin position="124"/>
        <end position="147"/>
    </location>
</feature>
<evidence type="ECO:0000313" key="3">
    <source>
        <dbReference type="EMBL" id="TVZ00692.1"/>
    </source>
</evidence>
<feature type="compositionally biased region" description="Low complexity" evidence="1">
    <location>
        <begin position="130"/>
        <end position="147"/>
    </location>
</feature>
<evidence type="ECO:0000256" key="2">
    <source>
        <dbReference type="SAM" id="Phobius"/>
    </source>
</evidence>
<dbReference type="Proteomes" id="UP000460272">
    <property type="component" value="Unassembled WGS sequence"/>
</dbReference>
<dbReference type="EMBL" id="RPFW01000008">
    <property type="protein sequence ID" value="TVZ00692.1"/>
    <property type="molecule type" value="Genomic_DNA"/>
</dbReference>
<accession>A0A6P2BNY2</accession>
<keyword evidence="2" id="KW-1133">Transmembrane helix</keyword>
<organism evidence="3 4">
    <name type="scientific">Trebonia kvetii</name>
    <dbReference type="NCBI Taxonomy" id="2480626"/>
    <lineage>
        <taxon>Bacteria</taxon>
        <taxon>Bacillati</taxon>
        <taxon>Actinomycetota</taxon>
        <taxon>Actinomycetes</taxon>
        <taxon>Streptosporangiales</taxon>
        <taxon>Treboniaceae</taxon>
        <taxon>Trebonia</taxon>
    </lineage>
</organism>
<gene>
    <name evidence="3" type="ORF">EAS64_35610</name>
</gene>
<evidence type="ECO:0000313" key="4">
    <source>
        <dbReference type="Proteomes" id="UP000460272"/>
    </source>
</evidence>
<name>A0A6P2BNY2_9ACTN</name>
<sequence>MSTHDSITRSGPGRTWRAPWRLAWRLLRACVPWRRAAARPVRLGRRGRRRLSAIERALAVETPQLASMFQMFAQLAVGESHDGAERLPRSVRSLPRPRRAHLALLFAFASLVALCVTLSFRVTPSSRNCPASTTSASSTSPGSSPSPAFRAGGAAAFAPMRMAGCRAYPAISK</sequence>
<feature type="transmembrane region" description="Helical" evidence="2">
    <location>
        <begin position="102"/>
        <end position="120"/>
    </location>
</feature>
<reference evidence="3 4" key="1">
    <citation type="submission" date="2018-11" db="EMBL/GenBank/DDBJ databases">
        <title>Trebonia kvetii gen.nov., sp.nov., a novel acidophilic actinobacterium, and proposal of the new actinobacterial family Treboniaceae fam. nov.</title>
        <authorList>
            <person name="Rapoport D."/>
            <person name="Sagova-Mareckova M."/>
            <person name="Sedlacek I."/>
            <person name="Provaznik J."/>
            <person name="Kralova S."/>
            <person name="Pavlinic D."/>
            <person name="Benes V."/>
            <person name="Kopecky J."/>
        </authorList>
    </citation>
    <scope>NUCLEOTIDE SEQUENCE [LARGE SCALE GENOMIC DNA]</scope>
    <source>
        <strain evidence="3 4">15Tr583</strain>
    </source>
</reference>
<keyword evidence="4" id="KW-1185">Reference proteome</keyword>